<protein>
    <submittedName>
        <fullName evidence="2">Uncharacterized protein</fullName>
    </submittedName>
</protein>
<dbReference type="Proteomes" id="UP000054495">
    <property type="component" value="Unassembled WGS sequence"/>
</dbReference>
<feature type="region of interest" description="Disordered" evidence="1">
    <location>
        <begin position="108"/>
        <end position="187"/>
    </location>
</feature>
<dbReference type="AlphaFoldDB" id="A0A0D6M3G7"/>
<proteinExistence type="predicted"/>
<evidence type="ECO:0000313" key="2">
    <source>
        <dbReference type="EMBL" id="EPB78033.1"/>
    </source>
</evidence>
<evidence type="ECO:0000313" key="3">
    <source>
        <dbReference type="Proteomes" id="UP000054495"/>
    </source>
</evidence>
<reference evidence="2 3" key="1">
    <citation type="submission" date="2013-05" db="EMBL/GenBank/DDBJ databases">
        <title>Draft genome of the parasitic nematode Anyclostoma ceylanicum.</title>
        <authorList>
            <person name="Mitreva M."/>
        </authorList>
    </citation>
    <scope>NUCLEOTIDE SEQUENCE [LARGE SCALE GENOMIC DNA]</scope>
</reference>
<feature type="region of interest" description="Disordered" evidence="1">
    <location>
        <begin position="1"/>
        <end position="48"/>
    </location>
</feature>
<organism evidence="2 3">
    <name type="scientific">Ancylostoma ceylanicum</name>
    <dbReference type="NCBI Taxonomy" id="53326"/>
    <lineage>
        <taxon>Eukaryota</taxon>
        <taxon>Metazoa</taxon>
        <taxon>Ecdysozoa</taxon>
        <taxon>Nematoda</taxon>
        <taxon>Chromadorea</taxon>
        <taxon>Rhabditida</taxon>
        <taxon>Rhabditina</taxon>
        <taxon>Rhabditomorpha</taxon>
        <taxon>Strongyloidea</taxon>
        <taxon>Ancylostomatidae</taxon>
        <taxon>Ancylostomatinae</taxon>
        <taxon>Ancylostoma</taxon>
    </lineage>
</organism>
<dbReference type="EMBL" id="KE124822">
    <property type="protein sequence ID" value="EPB78033.1"/>
    <property type="molecule type" value="Genomic_DNA"/>
</dbReference>
<feature type="compositionally biased region" description="Pro residues" evidence="1">
    <location>
        <begin position="120"/>
        <end position="136"/>
    </location>
</feature>
<gene>
    <name evidence="2" type="ORF">ANCCEY_02882</name>
</gene>
<evidence type="ECO:0000256" key="1">
    <source>
        <dbReference type="SAM" id="MobiDB-lite"/>
    </source>
</evidence>
<sequence length="187" mass="19109">MMGGMRPGQHPGGQPMPPGGGRGAGGQPPPPYHHRAPTPMVGFNTNPSMMQPGMSMHPGMGQMRGPMAQVMSRLKMAKTDEEKTSVFQELKKTPHLFAAFIKMKPTPDGNWPSNMGPGGPGGPPQPGYYGGPPPPQGAARGPGGQFAPMGPGSVAIDGHGLVADVATATSRSTGPIGAIPVTSESRS</sequence>
<name>A0A0D6M3G7_9BILA</name>
<keyword evidence="3" id="KW-1185">Reference proteome</keyword>
<accession>A0A0D6M3G7</accession>